<dbReference type="GO" id="GO:1990573">
    <property type="term" value="P:potassium ion import across plasma membrane"/>
    <property type="evidence" value="ECO:0007669"/>
    <property type="project" value="TreeGrafter"/>
</dbReference>
<evidence type="ECO:0008006" key="10">
    <source>
        <dbReference type="Google" id="ProtNLM"/>
    </source>
</evidence>
<dbReference type="PANTHER" id="PTHR31064">
    <property type="entry name" value="POTASSIUM TRANSPORT PROTEIN DDB_G0292412-RELATED"/>
    <property type="match status" value="1"/>
</dbReference>
<evidence type="ECO:0000256" key="1">
    <source>
        <dbReference type="ARBA" id="ARBA00004141"/>
    </source>
</evidence>
<name>A0A074YLQ8_AURSE</name>
<evidence type="ECO:0000256" key="3">
    <source>
        <dbReference type="ARBA" id="ARBA00022692"/>
    </source>
</evidence>
<dbReference type="HOGENOM" id="CLU_1864739_0_0_1"/>
<feature type="signal peptide" evidence="7">
    <location>
        <begin position="1"/>
        <end position="23"/>
    </location>
</feature>
<keyword evidence="3" id="KW-0812">Transmembrane</keyword>
<dbReference type="InterPro" id="IPR003445">
    <property type="entry name" value="Cat_transpt"/>
</dbReference>
<dbReference type="AlphaFoldDB" id="A0A074YLQ8"/>
<keyword evidence="9" id="KW-1185">Reference proteome</keyword>
<dbReference type="GO" id="GO:0140107">
    <property type="term" value="F:high-affinity potassium ion transmembrane transporter activity"/>
    <property type="evidence" value="ECO:0007669"/>
    <property type="project" value="TreeGrafter"/>
</dbReference>
<dbReference type="PANTHER" id="PTHR31064:SF30">
    <property type="entry name" value="HIGH-AFFINITY POTASSIUM TRANSPORT PROTEIN-RELATED"/>
    <property type="match status" value="1"/>
</dbReference>
<dbReference type="OrthoDB" id="9999863at2759"/>
<evidence type="ECO:0000256" key="2">
    <source>
        <dbReference type="ARBA" id="ARBA00022448"/>
    </source>
</evidence>
<keyword evidence="2" id="KW-0813">Transport</keyword>
<accession>A0A074YLQ8</accession>
<evidence type="ECO:0000256" key="7">
    <source>
        <dbReference type="SAM" id="SignalP"/>
    </source>
</evidence>
<dbReference type="Proteomes" id="UP000030641">
    <property type="component" value="Unassembled WGS sequence"/>
</dbReference>
<organism evidence="8 9">
    <name type="scientific">Aureobasidium subglaciale (strain EXF-2481)</name>
    <name type="common">Aureobasidium pullulans var. subglaciale</name>
    <dbReference type="NCBI Taxonomy" id="1043005"/>
    <lineage>
        <taxon>Eukaryota</taxon>
        <taxon>Fungi</taxon>
        <taxon>Dikarya</taxon>
        <taxon>Ascomycota</taxon>
        <taxon>Pezizomycotina</taxon>
        <taxon>Dothideomycetes</taxon>
        <taxon>Dothideomycetidae</taxon>
        <taxon>Dothideales</taxon>
        <taxon>Saccotheciaceae</taxon>
        <taxon>Aureobasidium</taxon>
    </lineage>
</organism>
<keyword evidence="4" id="KW-1133">Transmembrane helix</keyword>
<evidence type="ECO:0000313" key="8">
    <source>
        <dbReference type="EMBL" id="KEQ98743.1"/>
    </source>
</evidence>
<dbReference type="Pfam" id="PF02386">
    <property type="entry name" value="TrkH"/>
    <property type="match status" value="1"/>
</dbReference>
<evidence type="ECO:0000313" key="9">
    <source>
        <dbReference type="Proteomes" id="UP000030641"/>
    </source>
</evidence>
<dbReference type="STRING" id="1043005.A0A074YLQ8"/>
<dbReference type="InterPro" id="IPR051143">
    <property type="entry name" value="TrkH_K-transport"/>
</dbReference>
<dbReference type="EMBL" id="KL584751">
    <property type="protein sequence ID" value="KEQ98743.1"/>
    <property type="molecule type" value="Genomic_DNA"/>
</dbReference>
<proteinExistence type="predicted"/>
<protein>
    <recommendedName>
        <fullName evidence="10">Cation transporter</fullName>
    </recommendedName>
</protein>
<comment type="subcellular location">
    <subcellularLocation>
        <location evidence="1">Membrane</location>
        <topology evidence="1">Multi-pass membrane protein</topology>
    </subcellularLocation>
</comment>
<evidence type="ECO:0000256" key="4">
    <source>
        <dbReference type="ARBA" id="ARBA00022989"/>
    </source>
</evidence>
<evidence type="ECO:0000256" key="5">
    <source>
        <dbReference type="ARBA" id="ARBA00023065"/>
    </source>
</evidence>
<reference evidence="8 9" key="1">
    <citation type="journal article" date="2014" name="BMC Genomics">
        <title>Genome sequencing of four Aureobasidium pullulans varieties: biotechnological potential, stress tolerance, and description of new species.</title>
        <authorList>
            <person name="Gostin Ar C."/>
            <person name="Ohm R.A."/>
            <person name="Kogej T."/>
            <person name="Sonjak S."/>
            <person name="Turk M."/>
            <person name="Zajc J."/>
            <person name="Zalar P."/>
            <person name="Grube M."/>
            <person name="Sun H."/>
            <person name="Han J."/>
            <person name="Sharma A."/>
            <person name="Chiniquy J."/>
            <person name="Ngan C.Y."/>
            <person name="Lipzen A."/>
            <person name="Barry K."/>
            <person name="Grigoriev I.V."/>
            <person name="Gunde-Cimerman N."/>
        </authorList>
    </citation>
    <scope>NUCLEOTIDE SEQUENCE [LARGE SCALE GENOMIC DNA]</scope>
    <source>
        <strain evidence="8 9">EXF-2481</strain>
    </source>
</reference>
<dbReference type="GO" id="GO:0030007">
    <property type="term" value="P:intracellular potassium ion homeostasis"/>
    <property type="evidence" value="ECO:0007669"/>
    <property type="project" value="TreeGrafter"/>
</dbReference>
<keyword evidence="5" id="KW-0406">Ion transport</keyword>
<keyword evidence="7" id="KW-0732">Signal</keyword>
<feature type="chain" id="PRO_5001703489" description="Cation transporter" evidence="7">
    <location>
        <begin position="24"/>
        <end position="137"/>
    </location>
</feature>
<dbReference type="GeneID" id="25365805"/>
<evidence type="ECO:0000256" key="6">
    <source>
        <dbReference type="ARBA" id="ARBA00023136"/>
    </source>
</evidence>
<sequence length="137" mass="15035">MRKASHLCYFVLTILLSSIIVYGSTTNGNSGNAQEQFYLSYIDALFLCSSAMTNSGLSVANLSAITGFQQAVPYDTYSFSGTWHTLSKLILICVMICGRHRGLPYAVDRAVLLPGEELMEKMDTEVDGRGRDKNGVH</sequence>
<dbReference type="InParanoid" id="A0A074YLQ8"/>
<keyword evidence="6" id="KW-0472">Membrane</keyword>
<gene>
    <name evidence="8" type="ORF">AUEXF2481DRAFT_372823</name>
</gene>
<dbReference type="RefSeq" id="XP_013347661.1">
    <property type="nucleotide sequence ID" value="XM_013492207.1"/>
</dbReference>
<dbReference type="GO" id="GO:0005886">
    <property type="term" value="C:plasma membrane"/>
    <property type="evidence" value="ECO:0007669"/>
    <property type="project" value="TreeGrafter"/>
</dbReference>